<protein>
    <submittedName>
        <fullName evidence="2">Uncharacterized protein</fullName>
    </submittedName>
</protein>
<organism evidence="2 3">
    <name type="scientific">Elysia marginata</name>
    <dbReference type="NCBI Taxonomy" id="1093978"/>
    <lineage>
        <taxon>Eukaryota</taxon>
        <taxon>Metazoa</taxon>
        <taxon>Spiralia</taxon>
        <taxon>Lophotrochozoa</taxon>
        <taxon>Mollusca</taxon>
        <taxon>Gastropoda</taxon>
        <taxon>Heterobranchia</taxon>
        <taxon>Euthyneura</taxon>
        <taxon>Panpulmonata</taxon>
        <taxon>Sacoglossa</taxon>
        <taxon>Placobranchoidea</taxon>
        <taxon>Plakobranchidae</taxon>
        <taxon>Elysia</taxon>
    </lineage>
</organism>
<evidence type="ECO:0000256" key="1">
    <source>
        <dbReference type="SAM" id="MobiDB-lite"/>
    </source>
</evidence>
<feature type="compositionally biased region" description="Basic and acidic residues" evidence="1">
    <location>
        <begin position="1"/>
        <end position="13"/>
    </location>
</feature>
<accession>A0AAV4HPI0</accession>
<proteinExistence type="predicted"/>
<gene>
    <name evidence="2" type="ORF">ElyMa_004544300</name>
</gene>
<dbReference type="AlphaFoldDB" id="A0AAV4HPI0"/>
<dbReference type="Proteomes" id="UP000762676">
    <property type="component" value="Unassembled WGS sequence"/>
</dbReference>
<evidence type="ECO:0000313" key="3">
    <source>
        <dbReference type="Proteomes" id="UP000762676"/>
    </source>
</evidence>
<evidence type="ECO:0000313" key="2">
    <source>
        <dbReference type="EMBL" id="GFS00058.1"/>
    </source>
</evidence>
<comment type="caution">
    <text evidence="2">The sequence shown here is derived from an EMBL/GenBank/DDBJ whole genome shotgun (WGS) entry which is preliminary data.</text>
</comment>
<keyword evidence="3" id="KW-1185">Reference proteome</keyword>
<name>A0AAV4HPI0_9GAST</name>
<feature type="region of interest" description="Disordered" evidence="1">
    <location>
        <begin position="1"/>
        <end position="74"/>
    </location>
</feature>
<dbReference type="EMBL" id="BMAT01009164">
    <property type="protein sequence ID" value="GFS00058.1"/>
    <property type="molecule type" value="Genomic_DNA"/>
</dbReference>
<sequence length="101" mass="10846">MRRADKSKARRQESGSPTAARQSNELLLEEKGFSAPGKAQLAGTDNNSGTVVGMMQPTEKSGWRRLPRRRSSPEAICGPVGTRLPVDECTALLALPASQLI</sequence>
<reference evidence="2 3" key="1">
    <citation type="journal article" date="2021" name="Elife">
        <title>Chloroplast acquisition without the gene transfer in kleptoplastic sea slugs, Plakobranchus ocellatus.</title>
        <authorList>
            <person name="Maeda T."/>
            <person name="Takahashi S."/>
            <person name="Yoshida T."/>
            <person name="Shimamura S."/>
            <person name="Takaki Y."/>
            <person name="Nagai Y."/>
            <person name="Toyoda A."/>
            <person name="Suzuki Y."/>
            <person name="Arimoto A."/>
            <person name="Ishii H."/>
            <person name="Satoh N."/>
            <person name="Nishiyama T."/>
            <person name="Hasebe M."/>
            <person name="Maruyama T."/>
            <person name="Minagawa J."/>
            <person name="Obokata J."/>
            <person name="Shigenobu S."/>
        </authorList>
    </citation>
    <scope>NUCLEOTIDE SEQUENCE [LARGE SCALE GENOMIC DNA]</scope>
</reference>
<feature type="compositionally biased region" description="Polar residues" evidence="1">
    <location>
        <begin position="14"/>
        <end position="25"/>
    </location>
</feature>